<organism evidence="1 2">
    <name type="scientific">Solanum commersonii</name>
    <name type="common">Commerson's wild potato</name>
    <name type="synonym">Commerson's nightshade</name>
    <dbReference type="NCBI Taxonomy" id="4109"/>
    <lineage>
        <taxon>Eukaryota</taxon>
        <taxon>Viridiplantae</taxon>
        <taxon>Streptophyta</taxon>
        <taxon>Embryophyta</taxon>
        <taxon>Tracheophyta</taxon>
        <taxon>Spermatophyta</taxon>
        <taxon>Magnoliopsida</taxon>
        <taxon>eudicotyledons</taxon>
        <taxon>Gunneridae</taxon>
        <taxon>Pentapetalae</taxon>
        <taxon>asterids</taxon>
        <taxon>lamiids</taxon>
        <taxon>Solanales</taxon>
        <taxon>Solanaceae</taxon>
        <taxon>Solanoideae</taxon>
        <taxon>Solaneae</taxon>
        <taxon>Solanum</taxon>
    </lineage>
</organism>
<evidence type="ECO:0000313" key="1">
    <source>
        <dbReference type="EMBL" id="KAG5579297.1"/>
    </source>
</evidence>
<name>A0A9J5WU05_SOLCO</name>
<feature type="non-terminal residue" evidence="1">
    <location>
        <position position="1"/>
    </location>
</feature>
<protein>
    <submittedName>
        <fullName evidence="1">Uncharacterized protein</fullName>
    </submittedName>
</protein>
<gene>
    <name evidence="1" type="ORF">H5410_049924</name>
</gene>
<comment type="caution">
    <text evidence="1">The sequence shown here is derived from an EMBL/GenBank/DDBJ whole genome shotgun (WGS) entry which is preliminary data.</text>
</comment>
<sequence>MSSSSLESTTRIVLILWHSLRKLLDAKDAWIGHISLEAVDPNAAICSLEQWKLLRHHYLKGLPEIDRITQLLKK</sequence>
<evidence type="ECO:0000313" key="2">
    <source>
        <dbReference type="Proteomes" id="UP000824120"/>
    </source>
</evidence>
<dbReference type="Proteomes" id="UP000824120">
    <property type="component" value="Chromosome 10"/>
</dbReference>
<keyword evidence="2" id="KW-1185">Reference proteome</keyword>
<proteinExistence type="predicted"/>
<reference evidence="1 2" key="1">
    <citation type="submission" date="2020-09" db="EMBL/GenBank/DDBJ databases">
        <title>De no assembly of potato wild relative species, Solanum commersonii.</title>
        <authorList>
            <person name="Cho K."/>
        </authorList>
    </citation>
    <scope>NUCLEOTIDE SEQUENCE [LARGE SCALE GENOMIC DNA]</scope>
    <source>
        <strain evidence="1">LZ3.2</strain>
        <tissue evidence="1">Leaf</tissue>
    </source>
</reference>
<dbReference type="AlphaFoldDB" id="A0A9J5WU05"/>
<accession>A0A9J5WU05</accession>
<dbReference type="EMBL" id="JACXVP010000010">
    <property type="protein sequence ID" value="KAG5579297.1"/>
    <property type="molecule type" value="Genomic_DNA"/>
</dbReference>